<name>A0AAV2JBB5_KNICA</name>
<reference evidence="2 3" key="1">
    <citation type="submission" date="2024-04" db="EMBL/GenBank/DDBJ databases">
        <authorList>
            <person name="Waldvogel A.-M."/>
            <person name="Schoenle A."/>
        </authorList>
    </citation>
    <scope>NUCLEOTIDE SEQUENCE [LARGE SCALE GENOMIC DNA]</scope>
</reference>
<feature type="compositionally biased region" description="Basic and acidic residues" evidence="1">
    <location>
        <begin position="124"/>
        <end position="137"/>
    </location>
</feature>
<keyword evidence="3" id="KW-1185">Reference proteome</keyword>
<feature type="region of interest" description="Disordered" evidence="1">
    <location>
        <begin position="124"/>
        <end position="150"/>
    </location>
</feature>
<dbReference type="EMBL" id="OZ035833">
    <property type="protein sequence ID" value="CAL1574083.1"/>
    <property type="molecule type" value="Genomic_DNA"/>
</dbReference>
<evidence type="ECO:0000313" key="2">
    <source>
        <dbReference type="EMBL" id="CAL1574083.1"/>
    </source>
</evidence>
<accession>A0AAV2JBB5</accession>
<dbReference type="Proteomes" id="UP001497482">
    <property type="component" value="Chromosome 11"/>
</dbReference>
<sequence length="150" mass="16714">MPIDPVVVMETWTTKPLRSCCYGSPGTAGGLWLRGDCGKRVFCSSLHTLTLELLPEESGGFGNLKDDHLEFAVSRWTPPYDQPGPFRQKLSVVIRPPAPWMEPLSAPTLIHFDVNRKDWEASISDLGRRDGQREEGPRSLGTAREGLPRN</sequence>
<evidence type="ECO:0000313" key="3">
    <source>
        <dbReference type="Proteomes" id="UP001497482"/>
    </source>
</evidence>
<protein>
    <submittedName>
        <fullName evidence="2">Uncharacterized protein</fullName>
    </submittedName>
</protein>
<gene>
    <name evidence="2" type="ORF">KC01_LOCUS5855</name>
</gene>
<proteinExistence type="predicted"/>
<dbReference type="AlphaFoldDB" id="A0AAV2JBB5"/>
<organism evidence="2 3">
    <name type="scientific">Knipowitschia caucasica</name>
    <name type="common">Caucasian dwarf goby</name>
    <name type="synonym">Pomatoschistus caucasicus</name>
    <dbReference type="NCBI Taxonomy" id="637954"/>
    <lineage>
        <taxon>Eukaryota</taxon>
        <taxon>Metazoa</taxon>
        <taxon>Chordata</taxon>
        <taxon>Craniata</taxon>
        <taxon>Vertebrata</taxon>
        <taxon>Euteleostomi</taxon>
        <taxon>Actinopterygii</taxon>
        <taxon>Neopterygii</taxon>
        <taxon>Teleostei</taxon>
        <taxon>Neoteleostei</taxon>
        <taxon>Acanthomorphata</taxon>
        <taxon>Gobiaria</taxon>
        <taxon>Gobiiformes</taxon>
        <taxon>Gobioidei</taxon>
        <taxon>Gobiidae</taxon>
        <taxon>Gobiinae</taxon>
        <taxon>Knipowitschia</taxon>
    </lineage>
</organism>
<evidence type="ECO:0000256" key="1">
    <source>
        <dbReference type="SAM" id="MobiDB-lite"/>
    </source>
</evidence>